<dbReference type="Pfam" id="PF01261">
    <property type="entry name" value="AP_endonuc_2"/>
    <property type="match status" value="1"/>
</dbReference>
<feature type="domain" description="Xylose isomerase-like TIM barrel" evidence="1">
    <location>
        <begin position="49"/>
        <end position="184"/>
    </location>
</feature>
<dbReference type="GO" id="GO:0016853">
    <property type="term" value="F:isomerase activity"/>
    <property type="evidence" value="ECO:0007669"/>
    <property type="project" value="UniProtKB-KW"/>
</dbReference>
<organism evidence="2 3">
    <name type="scientific">Lysobacter korlensis</name>
    <dbReference type="NCBI Taxonomy" id="553636"/>
    <lineage>
        <taxon>Bacteria</taxon>
        <taxon>Pseudomonadati</taxon>
        <taxon>Pseudomonadota</taxon>
        <taxon>Gammaproteobacteria</taxon>
        <taxon>Lysobacterales</taxon>
        <taxon>Lysobacteraceae</taxon>
        <taxon>Lysobacter</taxon>
    </lineage>
</organism>
<name>A0ABV6RXN9_9GAMM</name>
<dbReference type="InterPro" id="IPR036237">
    <property type="entry name" value="Xyl_isomerase-like_sf"/>
</dbReference>
<accession>A0ABV6RXN9</accession>
<comment type="caution">
    <text evidence="2">The sequence shown here is derived from an EMBL/GenBank/DDBJ whole genome shotgun (WGS) entry which is preliminary data.</text>
</comment>
<dbReference type="InterPro" id="IPR013022">
    <property type="entry name" value="Xyl_isomerase-like_TIM-brl"/>
</dbReference>
<sequence>MTATPLGTPVQGVTLYSFTRFFHDRRLDFDDLVREVARRGLGPGLEIVGFQSIRDFPRVSEAVVSRFRALIEETGLVPTSLATNADAGLRRDRRLTNDELVDYMAEQIVAARRLGFSIARVQNSLTPDDMERLLPVAEREGVALGMEIHSHHSVHHPLFERQLERVVKLGSPLLGFVPDWGATMVGVPPSLYRKYRQRGLSEELLTEIDSLWHEVHRDGAPRDEETQGARFGRIIQLAHRHGAGDYAIELAVNTAGLFGHAPVAEWADILPWAVHTHGKFYEIDGNGDEPAVPIPDILDVYVKSGYSRSISSEWEGFHWNDWDDAFDVIVGQQALMRRSAEASGSRMVADAAEARSLLGGSAVASTAAS</sequence>
<dbReference type="Gene3D" id="3.20.20.150">
    <property type="entry name" value="Divalent-metal-dependent TIM barrel enzymes"/>
    <property type="match status" value="1"/>
</dbReference>
<proteinExistence type="predicted"/>
<dbReference type="EMBL" id="JBHLTG010000008">
    <property type="protein sequence ID" value="MFC0681556.1"/>
    <property type="molecule type" value="Genomic_DNA"/>
</dbReference>
<reference evidence="2 3" key="1">
    <citation type="submission" date="2024-09" db="EMBL/GenBank/DDBJ databases">
        <authorList>
            <person name="Sun Q."/>
            <person name="Mori K."/>
        </authorList>
    </citation>
    <scope>NUCLEOTIDE SEQUENCE [LARGE SCALE GENOMIC DNA]</scope>
    <source>
        <strain evidence="2 3">KCTC 23076</strain>
    </source>
</reference>
<dbReference type="Proteomes" id="UP001589896">
    <property type="component" value="Unassembled WGS sequence"/>
</dbReference>
<protein>
    <submittedName>
        <fullName evidence="2">Sugar phosphate isomerase/epimerase family protein</fullName>
    </submittedName>
</protein>
<evidence type="ECO:0000259" key="1">
    <source>
        <dbReference type="Pfam" id="PF01261"/>
    </source>
</evidence>
<keyword evidence="3" id="KW-1185">Reference proteome</keyword>
<keyword evidence="2" id="KW-0413">Isomerase</keyword>
<dbReference type="RefSeq" id="WP_386674389.1">
    <property type="nucleotide sequence ID" value="NZ_JBHLTG010000008.1"/>
</dbReference>
<dbReference type="SUPFAM" id="SSF51658">
    <property type="entry name" value="Xylose isomerase-like"/>
    <property type="match status" value="1"/>
</dbReference>
<gene>
    <name evidence="2" type="ORF">ACFFGH_27320</name>
</gene>
<evidence type="ECO:0000313" key="2">
    <source>
        <dbReference type="EMBL" id="MFC0681556.1"/>
    </source>
</evidence>
<evidence type="ECO:0000313" key="3">
    <source>
        <dbReference type="Proteomes" id="UP001589896"/>
    </source>
</evidence>